<name>A0A368UM09_9BACT</name>
<sequence length="233" mass="27412">MPYRRLPNTDQARLRALKTAQSKGAQLPPMELAFSQKSLFDIKAFVPQYEQAIQQYQFSRDRQAKFGKSLSEHFKLSRMYLSHFLQVVNMAITRGELKPDVRSFYGLDRETKAIPDINTEQQLLEWGKKVIQGEDKRMSQGGSRVFNPTIAMVKMRFEKFQENYDFHKDLLKTSQKMHEKVTQERETADQLIVKIWNEVEATFNNLEPDHKRKKASEYGVVYIYRPSEKEPPE</sequence>
<dbReference type="AlphaFoldDB" id="A0A368UM09"/>
<reference evidence="1 2" key="1">
    <citation type="submission" date="2018-07" db="EMBL/GenBank/DDBJ databases">
        <title>Freshwater and sediment microbial communities from various areas in North America, analyzing microbe dynamics in response to fracking.</title>
        <authorList>
            <person name="Lamendella R."/>
        </authorList>
    </citation>
    <scope>NUCLEOTIDE SEQUENCE [LARGE SCALE GENOMIC DNA]</scope>
    <source>
        <strain evidence="1 2">160A</strain>
    </source>
</reference>
<protein>
    <submittedName>
        <fullName evidence="1">Uncharacterized protein</fullName>
    </submittedName>
</protein>
<accession>A0A368UM09</accession>
<comment type="caution">
    <text evidence="1">The sequence shown here is derived from an EMBL/GenBank/DDBJ whole genome shotgun (WGS) entry which is preliminary data.</text>
</comment>
<gene>
    <name evidence="1" type="ORF">DFO77_12530</name>
</gene>
<organism evidence="1 2">
    <name type="scientific">Marinilabilia salmonicolor</name>
    <dbReference type="NCBI Taxonomy" id="989"/>
    <lineage>
        <taxon>Bacteria</taxon>
        <taxon>Pseudomonadati</taxon>
        <taxon>Bacteroidota</taxon>
        <taxon>Bacteroidia</taxon>
        <taxon>Marinilabiliales</taxon>
        <taxon>Marinilabiliaceae</taxon>
        <taxon>Marinilabilia</taxon>
    </lineage>
</organism>
<evidence type="ECO:0000313" key="1">
    <source>
        <dbReference type="EMBL" id="RCW29837.1"/>
    </source>
</evidence>
<dbReference type="EMBL" id="QPIZ01000025">
    <property type="protein sequence ID" value="RCW29837.1"/>
    <property type="molecule type" value="Genomic_DNA"/>
</dbReference>
<evidence type="ECO:0000313" key="2">
    <source>
        <dbReference type="Proteomes" id="UP000252733"/>
    </source>
</evidence>
<keyword evidence="2" id="KW-1185">Reference proteome</keyword>
<dbReference type="Proteomes" id="UP000252733">
    <property type="component" value="Unassembled WGS sequence"/>
</dbReference>
<proteinExistence type="predicted"/>
<dbReference type="RefSeq" id="WP_114437780.1">
    <property type="nucleotide sequence ID" value="NZ_QPIZ01000025.1"/>
</dbReference>